<organism evidence="1 2">
    <name type="scientific">Actinomadura madurae</name>
    <dbReference type="NCBI Taxonomy" id="1993"/>
    <lineage>
        <taxon>Bacteria</taxon>
        <taxon>Bacillati</taxon>
        <taxon>Actinomycetota</taxon>
        <taxon>Actinomycetes</taxon>
        <taxon>Streptosporangiales</taxon>
        <taxon>Thermomonosporaceae</taxon>
        <taxon>Actinomadura</taxon>
    </lineage>
</organism>
<keyword evidence="2" id="KW-1185">Reference proteome</keyword>
<dbReference type="InParanoid" id="A0A1I5EZT8"/>
<gene>
    <name evidence="1" type="ORF">SAMN04489713_104359</name>
</gene>
<dbReference type="GeneID" id="99653962"/>
<proteinExistence type="predicted"/>
<evidence type="ECO:0008006" key="3">
    <source>
        <dbReference type="Google" id="ProtNLM"/>
    </source>
</evidence>
<dbReference type="EMBL" id="FOVH01000004">
    <property type="protein sequence ID" value="SFO17034.1"/>
    <property type="molecule type" value="Genomic_DNA"/>
</dbReference>
<dbReference type="eggNOG" id="ENOG502ZSB8">
    <property type="taxonomic scope" value="Bacteria"/>
</dbReference>
<protein>
    <recommendedName>
        <fullName evidence="3">REDY-like protein HapK</fullName>
    </recommendedName>
</protein>
<dbReference type="Proteomes" id="UP000183413">
    <property type="component" value="Unassembled WGS sequence"/>
</dbReference>
<name>A0A1I5EZT8_9ACTN</name>
<accession>A0A1I5EZT8</accession>
<reference evidence="1 2" key="1">
    <citation type="submission" date="2016-10" db="EMBL/GenBank/DDBJ databases">
        <authorList>
            <person name="de Groot N.N."/>
        </authorList>
    </citation>
    <scope>NUCLEOTIDE SEQUENCE [LARGE SCALE GENOMIC DNA]</scope>
    <source>
        <strain evidence="1 2">DSM 43067</strain>
    </source>
</reference>
<dbReference type="Gene3D" id="3.30.70.100">
    <property type="match status" value="1"/>
</dbReference>
<dbReference type="OrthoDB" id="4731620at2"/>
<evidence type="ECO:0000313" key="2">
    <source>
        <dbReference type="Proteomes" id="UP000183413"/>
    </source>
</evidence>
<sequence length="105" mass="12113">MTVFAINTFRLRRGVDVQEFARFSADLDRPTCLAHDVVERFEVFLETGEPPRVVEVMGVRDWAEWESLRDTHPSFEPVLARFSELVDTESVSTHLTMTLDDVRKG</sequence>
<dbReference type="STRING" id="1993.SAMN04489713_104359"/>
<evidence type="ECO:0000313" key="1">
    <source>
        <dbReference type="EMBL" id="SFO17034.1"/>
    </source>
</evidence>
<dbReference type="AlphaFoldDB" id="A0A1I5EZT8"/>
<dbReference type="RefSeq" id="WP_021592580.1">
    <property type="nucleotide sequence ID" value="NZ_CP083237.1"/>
</dbReference>